<comment type="caution">
    <text evidence="1">The sequence shown here is derived from an EMBL/GenBank/DDBJ whole genome shotgun (WGS) entry which is preliminary data.</text>
</comment>
<gene>
    <name evidence="1" type="ORF">Q604_UNBC06863G0001</name>
</gene>
<feature type="non-terminal residue" evidence="1">
    <location>
        <position position="44"/>
    </location>
</feature>
<evidence type="ECO:0000313" key="1">
    <source>
        <dbReference type="EMBL" id="ETJ39238.1"/>
    </source>
</evidence>
<protein>
    <submittedName>
        <fullName evidence="1">MutG family lantibiotic protection ABC superfamily ATP binding cassette transporter permease</fullName>
    </submittedName>
</protein>
<accession>W1Y9H1</accession>
<organism evidence="1">
    <name type="scientific">human gut metagenome</name>
    <dbReference type="NCBI Taxonomy" id="408170"/>
    <lineage>
        <taxon>unclassified sequences</taxon>
        <taxon>metagenomes</taxon>
        <taxon>organismal metagenomes</taxon>
    </lineage>
</organism>
<name>W1Y9H1_9ZZZZ</name>
<reference evidence="1" key="1">
    <citation type="submission" date="2013-12" db="EMBL/GenBank/DDBJ databases">
        <title>A Varibaculum cambriense genome reconstructed from a premature infant gut community with otherwise low bacterial novelty that shifts toward anaerobic metabolism during the third week of life.</title>
        <authorList>
            <person name="Brown C.T."/>
            <person name="Sharon I."/>
            <person name="Thomas B.C."/>
            <person name="Castelle C.J."/>
            <person name="Morowitz M.J."/>
            <person name="Banfield J.F."/>
        </authorList>
    </citation>
    <scope>NUCLEOTIDE SEQUENCE</scope>
</reference>
<proteinExistence type="predicted"/>
<sequence>MRVPHTDSMRRTPFAVLTAFLLTLFVAVVPAVPAHAQGDERITA</sequence>
<dbReference type="AlphaFoldDB" id="W1Y9H1"/>
<dbReference type="EMBL" id="AZMM01006863">
    <property type="protein sequence ID" value="ETJ39238.1"/>
    <property type="molecule type" value="Genomic_DNA"/>
</dbReference>